<evidence type="ECO:0000313" key="2">
    <source>
        <dbReference type="Proteomes" id="UP001157418"/>
    </source>
</evidence>
<protein>
    <submittedName>
        <fullName evidence="1">Uncharacterized protein</fullName>
    </submittedName>
</protein>
<evidence type="ECO:0000313" key="1">
    <source>
        <dbReference type="EMBL" id="CAH1417834.1"/>
    </source>
</evidence>
<name>A0AAU9LQA6_9ASTR</name>
<organism evidence="1 2">
    <name type="scientific">Lactuca virosa</name>
    <dbReference type="NCBI Taxonomy" id="75947"/>
    <lineage>
        <taxon>Eukaryota</taxon>
        <taxon>Viridiplantae</taxon>
        <taxon>Streptophyta</taxon>
        <taxon>Embryophyta</taxon>
        <taxon>Tracheophyta</taxon>
        <taxon>Spermatophyta</taxon>
        <taxon>Magnoliopsida</taxon>
        <taxon>eudicotyledons</taxon>
        <taxon>Gunneridae</taxon>
        <taxon>Pentapetalae</taxon>
        <taxon>asterids</taxon>
        <taxon>campanulids</taxon>
        <taxon>Asterales</taxon>
        <taxon>Asteraceae</taxon>
        <taxon>Cichorioideae</taxon>
        <taxon>Cichorieae</taxon>
        <taxon>Lactucinae</taxon>
        <taxon>Lactuca</taxon>
    </lineage>
</organism>
<dbReference type="Proteomes" id="UP001157418">
    <property type="component" value="Unassembled WGS sequence"/>
</dbReference>
<dbReference type="AlphaFoldDB" id="A0AAU9LQA6"/>
<accession>A0AAU9LQA6</accession>
<sequence>MVYGGKIVGGEKTFCRNVNVRAALKNARTNYIAAKLGVKLAAMIIKNLGGKLSDRDKQTRGNHLGTFIGNTQEMANKRLKNVGRAINNRDGGNTS</sequence>
<reference evidence="1 2" key="1">
    <citation type="submission" date="2022-01" db="EMBL/GenBank/DDBJ databases">
        <authorList>
            <person name="Xiong W."/>
            <person name="Schranz E."/>
        </authorList>
    </citation>
    <scope>NUCLEOTIDE SEQUENCE [LARGE SCALE GENOMIC DNA]</scope>
</reference>
<gene>
    <name evidence="1" type="ORF">LVIROSA_LOCUS5484</name>
</gene>
<dbReference type="EMBL" id="CAKMRJ010000113">
    <property type="protein sequence ID" value="CAH1417834.1"/>
    <property type="molecule type" value="Genomic_DNA"/>
</dbReference>
<proteinExistence type="predicted"/>
<comment type="caution">
    <text evidence="1">The sequence shown here is derived from an EMBL/GenBank/DDBJ whole genome shotgun (WGS) entry which is preliminary data.</text>
</comment>
<keyword evidence="2" id="KW-1185">Reference proteome</keyword>